<accession>A0A9Q3PCZ8</accession>
<organism evidence="8 9">
    <name type="scientific">Austropuccinia psidii MF-1</name>
    <dbReference type="NCBI Taxonomy" id="1389203"/>
    <lineage>
        <taxon>Eukaryota</taxon>
        <taxon>Fungi</taxon>
        <taxon>Dikarya</taxon>
        <taxon>Basidiomycota</taxon>
        <taxon>Pucciniomycotina</taxon>
        <taxon>Pucciniomycetes</taxon>
        <taxon>Pucciniales</taxon>
        <taxon>Sphaerophragmiaceae</taxon>
        <taxon>Austropuccinia</taxon>
    </lineage>
</organism>
<comment type="caution">
    <text evidence="8">The sequence shown here is derived from an EMBL/GenBank/DDBJ whole genome shotgun (WGS) entry which is preliminary data.</text>
</comment>
<dbReference type="Gene3D" id="3.30.420.10">
    <property type="entry name" value="Ribonuclease H-like superfamily/Ribonuclease H"/>
    <property type="match status" value="1"/>
</dbReference>
<dbReference type="GO" id="GO:0016787">
    <property type="term" value="F:hydrolase activity"/>
    <property type="evidence" value="ECO:0007669"/>
    <property type="project" value="UniProtKB-KW"/>
</dbReference>
<evidence type="ECO:0000259" key="7">
    <source>
        <dbReference type="PROSITE" id="PS50994"/>
    </source>
</evidence>
<dbReference type="Proteomes" id="UP000765509">
    <property type="component" value="Unassembled WGS sequence"/>
</dbReference>
<evidence type="ECO:0000313" key="9">
    <source>
        <dbReference type="Proteomes" id="UP000765509"/>
    </source>
</evidence>
<comment type="catalytic activity">
    <reaction evidence="5">
        <text>DNA(n) + a 2'-deoxyribonucleoside 5'-triphosphate = DNA(n+1) + diphosphate</text>
        <dbReference type="Rhea" id="RHEA:22508"/>
        <dbReference type="Rhea" id="RHEA-COMP:17339"/>
        <dbReference type="Rhea" id="RHEA-COMP:17340"/>
        <dbReference type="ChEBI" id="CHEBI:33019"/>
        <dbReference type="ChEBI" id="CHEBI:61560"/>
        <dbReference type="ChEBI" id="CHEBI:173112"/>
        <dbReference type="EC" id="2.7.7.49"/>
    </reaction>
</comment>
<feature type="domain" description="Integrase catalytic" evidence="7">
    <location>
        <begin position="87"/>
        <end position="253"/>
    </location>
</feature>
<dbReference type="PROSITE" id="PS50994">
    <property type="entry name" value="INTEGRASE"/>
    <property type="match status" value="1"/>
</dbReference>
<dbReference type="PANTHER" id="PTHR42648:SF28">
    <property type="entry name" value="TRANSPOSON-ENCODED PROTEIN WITH RIBONUCLEASE H-LIKE AND RETROVIRUS ZINC FINGER-LIKE DOMAINS"/>
    <property type="match status" value="1"/>
</dbReference>
<dbReference type="GO" id="GO:0003723">
    <property type="term" value="F:RNA binding"/>
    <property type="evidence" value="ECO:0007669"/>
    <property type="project" value="UniProtKB-KW"/>
</dbReference>
<keyword evidence="4" id="KW-0694">RNA-binding</keyword>
<dbReference type="GO" id="GO:0046872">
    <property type="term" value="F:metal ion binding"/>
    <property type="evidence" value="ECO:0007669"/>
    <property type="project" value="UniProtKB-KW"/>
</dbReference>
<dbReference type="SUPFAM" id="SSF56672">
    <property type="entry name" value="DNA/RNA polymerases"/>
    <property type="match status" value="1"/>
</dbReference>
<dbReference type="InterPro" id="IPR001584">
    <property type="entry name" value="Integrase_cat-core"/>
</dbReference>
<dbReference type="GO" id="GO:0003887">
    <property type="term" value="F:DNA-directed DNA polymerase activity"/>
    <property type="evidence" value="ECO:0007669"/>
    <property type="project" value="UniProtKB-EC"/>
</dbReference>
<dbReference type="EMBL" id="AVOT02062357">
    <property type="protein sequence ID" value="MBW0555396.1"/>
    <property type="molecule type" value="Genomic_DNA"/>
</dbReference>
<reference evidence="8" key="1">
    <citation type="submission" date="2021-03" db="EMBL/GenBank/DDBJ databases">
        <title>Draft genome sequence of rust myrtle Austropuccinia psidii MF-1, a brazilian biotype.</title>
        <authorList>
            <person name="Quecine M.C."/>
            <person name="Pachon D.M.R."/>
            <person name="Bonatelli M.L."/>
            <person name="Correr F.H."/>
            <person name="Franceschini L.M."/>
            <person name="Leite T.F."/>
            <person name="Margarido G.R.A."/>
            <person name="Almeida C.A."/>
            <person name="Ferrarezi J.A."/>
            <person name="Labate C.A."/>
        </authorList>
    </citation>
    <scope>NUCLEOTIDE SEQUENCE</scope>
    <source>
        <strain evidence="8">MF-1</strain>
    </source>
</reference>
<dbReference type="AlphaFoldDB" id="A0A9Q3PCZ8"/>
<dbReference type="InterPro" id="IPR036397">
    <property type="entry name" value="RNaseH_sf"/>
</dbReference>
<evidence type="ECO:0000256" key="3">
    <source>
        <dbReference type="ARBA" id="ARBA00022801"/>
    </source>
</evidence>
<dbReference type="SUPFAM" id="SSF53098">
    <property type="entry name" value="Ribonuclease H-like"/>
    <property type="match status" value="1"/>
</dbReference>
<proteinExistence type="predicted"/>
<gene>
    <name evidence="8" type="ORF">O181_095111</name>
</gene>
<dbReference type="OrthoDB" id="413361at2759"/>
<dbReference type="InterPro" id="IPR039537">
    <property type="entry name" value="Retrotran_Ty1/copia-like"/>
</dbReference>
<evidence type="ECO:0000256" key="1">
    <source>
        <dbReference type="ARBA" id="ARBA00022578"/>
    </source>
</evidence>
<dbReference type="PANTHER" id="PTHR42648">
    <property type="entry name" value="TRANSPOSASE, PUTATIVE-RELATED"/>
    <property type="match status" value="1"/>
</dbReference>
<keyword evidence="2" id="KW-0479">Metal-binding</keyword>
<comment type="catalytic activity">
    <reaction evidence="6">
        <text>DNA(n) + a 2'-deoxyribonucleoside 5'-triphosphate = DNA(n+1) + diphosphate</text>
        <dbReference type="Rhea" id="RHEA:22508"/>
        <dbReference type="Rhea" id="RHEA-COMP:17339"/>
        <dbReference type="Rhea" id="RHEA-COMP:17340"/>
        <dbReference type="ChEBI" id="CHEBI:33019"/>
        <dbReference type="ChEBI" id="CHEBI:61560"/>
        <dbReference type="ChEBI" id="CHEBI:173112"/>
        <dbReference type="EC" id="2.7.7.7"/>
    </reaction>
</comment>
<evidence type="ECO:0000313" key="8">
    <source>
        <dbReference type="EMBL" id="MBW0555396.1"/>
    </source>
</evidence>
<dbReference type="InterPro" id="IPR057670">
    <property type="entry name" value="SH3_retrovirus"/>
</dbReference>
<keyword evidence="3" id="KW-0378">Hydrolase</keyword>
<name>A0A9Q3PCZ8_9BASI</name>
<dbReference type="InterPro" id="IPR013103">
    <property type="entry name" value="RVT_2"/>
</dbReference>
<dbReference type="GO" id="GO:0032196">
    <property type="term" value="P:transposition"/>
    <property type="evidence" value="ECO:0007669"/>
    <property type="project" value="UniProtKB-KW"/>
</dbReference>
<dbReference type="Pfam" id="PF07727">
    <property type="entry name" value="RVT_2"/>
    <property type="match status" value="1"/>
</dbReference>
<dbReference type="Pfam" id="PF25597">
    <property type="entry name" value="SH3_retrovirus"/>
    <property type="match status" value="1"/>
</dbReference>
<evidence type="ECO:0000256" key="5">
    <source>
        <dbReference type="ARBA" id="ARBA00048173"/>
    </source>
</evidence>
<evidence type="ECO:0000256" key="4">
    <source>
        <dbReference type="ARBA" id="ARBA00022884"/>
    </source>
</evidence>
<evidence type="ECO:0000256" key="6">
    <source>
        <dbReference type="ARBA" id="ARBA00049244"/>
    </source>
</evidence>
<dbReference type="GO" id="GO:0005634">
    <property type="term" value="C:nucleus"/>
    <property type="evidence" value="ECO:0007669"/>
    <property type="project" value="UniProtKB-ARBA"/>
</dbReference>
<dbReference type="InterPro" id="IPR043502">
    <property type="entry name" value="DNA/RNA_pol_sf"/>
</dbReference>
<evidence type="ECO:0000256" key="2">
    <source>
        <dbReference type="ARBA" id="ARBA00022723"/>
    </source>
</evidence>
<protein>
    <recommendedName>
        <fullName evidence="7">Integrase catalytic domain-containing protein</fullName>
    </recommendedName>
</protein>
<keyword evidence="9" id="KW-1185">Reference proteome</keyword>
<dbReference type="GO" id="GO:0015074">
    <property type="term" value="P:DNA integration"/>
    <property type="evidence" value="ECO:0007669"/>
    <property type="project" value="InterPro"/>
</dbReference>
<keyword evidence="1" id="KW-0815">Transposition</keyword>
<dbReference type="GO" id="GO:0003964">
    <property type="term" value="F:RNA-directed DNA polymerase activity"/>
    <property type="evidence" value="ECO:0007669"/>
    <property type="project" value="UniProtKB-EC"/>
</dbReference>
<dbReference type="CDD" id="cd09272">
    <property type="entry name" value="RNase_HI_RT_Ty1"/>
    <property type="match status" value="1"/>
</dbReference>
<sequence length="847" mass="96504">MYTQGEDLMFCNADQIPLLVAKFKPQQRCWLFPPCLKPTHLRKREAQYAHQIMSLKSRVGERDRSKCDDEILTWHKMFGHFGIRTNRTTGPLDIVACDLMGPCEEANINSGRWALTVRDIGSTYGECHIIKAKLDAAAVLQGAIARWEVKTGKKLKTLRTDGGGEFWSRGMNHWCMMKGITHEQSLPMHHEQNGVAERYNRSVADMGRTLLQGLGLGNKFWGYAFMWAAYTNNNIPNEKTGRSMPSKVLFGEKPQLEKTRIFGEKAYIHIPKEHRQKLGDRAYEGHVVMYLQRAKGWLFYIPGANKMIPSAWATFPETCCFTSILRKGDLFQDNNAGQPTTKMDIPFLLNNIRLGDFAKEETFTRKERTAETITKPSDEIPRGYKEAMGSDRQKEWEAAIDEELENMQWMEVFEIAPLDNKQHIINGGWVFAKKIDNLSGCTRYKARYVARGNKQHHGKEYKETFAPTATFSALRLLLTWAAKHNWLVHSFDFTAAYLNAPIDMDVWIKPPDGLKIPNGMGCRLKKALYGTKQAGRCWWEHLSSKLKALGFVRSAFDNSVYFNTNKKAVTWIHVDDGIVIAQTKEALERLKMGLEGTFVIKWKDGVESLIGMEIRRHEEGFTLTQKRLIESIVATNWDGKNLSYVANGTRPDISFAVNLLARHAQAPGRQHWALLQHLLGYLHNTQNQGLRIFPNNEHITVSSNASWGGEFSRSTHGYLLMVHGCAVAWSSKRLATVASSTSHAEYMALSLASRQGMWLKKLIHDVFNTTLSLLLQCDNKSAIRVSNDCGSNKRTRHSDRDFYIINEMLYNKEATLEWVSTREMKADGLTKSLGPLLHKNFTSYFLT</sequence>
<dbReference type="InterPro" id="IPR012337">
    <property type="entry name" value="RNaseH-like_sf"/>
</dbReference>